<dbReference type="OrthoDB" id="10018316at2759"/>
<dbReference type="CDD" id="cd15760">
    <property type="entry name" value="FYVE_scVPS27p_like"/>
    <property type="match status" value="1"/>
</dbReference>
<dbReference type="GO" id="GO:0008270">
    <property type="term" value="F:zinc ion binding"/>
    <property type="evidence" value="ECO:0007669"/>
    <property type="project" value="UniProtKB-KW"/>
</dbReference>
<accession>A0A168SVL9</accession>
<keyword evidence="1" id="KW-0479">Metal-binding</keyword>
<gene>
    <name evidence="7" type="primary">ABSGL_14688.1 scaffold 14966</name>
</gene>
<organism evidence="7">
    <name type="scientific">Absidia glauca</name>
    <name type="common">Pin mould</name>
    <dbReference type="NCBI Taxonomy" id="4829"/>
    <lineage>
        <taxon>Eukaryota</taxon>
        <taxon>Fungi</taxon>
        <taxon>Fungi incertae sedis</taxon>
        <taxon>Mucoromycota</taxon>
        <taxon>Mucoromycotina</taxon>
        <taxon>Mucoromycetes</taxon>
        <taxon>Mucorales</taxon>
        <taxon>Cunninghamellaceae</taxon>
        <taxon>Absidia</taxon>
    </lineage>
</organism>
<dbReference type="AlphaFoldDB" id="A0A168SVL9"/>
<feature type="domain" description="FYVE-type" evidence="6">
    <location>
        <begin position="71"/>
        <end position="126"/>
    </location>
</feature>
<feature type="compositionally biased region" description="Polar residues" evidence="5">
    <location>
        <begin position="195"/>
        <end position="212"/>
    </location>
</feature>
<keyword evidence="8" id="KW-1185">Reference proteome</keyword>
<feature type="region of interest" description="Disordered" evidence="5">
    <location>
        <begin position="133"/>
        <end position="238"/>
    </location>
</feature>
<reference evidence="7" key="1">
    <citation type="submission" date="2016-04" db="EMBL/GenBank/DDBJ databases">
        <authorList>
            <person name="Evans L.H."/>
            <person name="Alamgir A."/>
            <person name="Owens N."/>
            <person name="Weber N.D."/>
            <person name="Virtaneva K."/>
            <person name="Barbian K."/>
            <person name="Babar A."/>
            <person name="Rosenke K."/>
        </authorList>
    </citation>
    <scope>NUCLEOTIDE SEQUENCE [LARGE SCALE GENOMIC DNA]</scope>
    <source>
        <strain evidence="7">CBS 101.48</strain>
    </source>
</reference>
<keyword evidence="2 4" id="KW-0863">Zinc-finger</keyword>
<dbReference type="InterPro" id="IPR013083">
    <property type="entry name" value="Znf_RING/FYVE/PHD"/>
</dbReference>
<dbReference type="OMA" id="VCAFPSC"/>
<dbReference type="InterPro" id="IPR011011">
    <property type="entry name" value="Znf_FYVE_PHD"/>
</dbReference>
<evidence type="ECO:0000256" key="3">
    <source>
        <dbReference type="ARBA" id="ARBA00022833"/>
    </source>
</evidence>
<protein>
    <recommendedName>
        <fullName evidence="6">FYVE-type domain-containing protein</fullName>
    </recommendedName>
</protein>
<dbReference type="PANTHER" id="PTHR23164">
    <property type="entry name" value="EARLY ENDOSOME ANTIGEN 1"/>
    <property type="match status" value="1"/>
</dbReference>
<dbReference type="SMART" id="SM00064">
    <property type="entry name" value="FYVE"/>
    <property type="match status" value="1"/>
</dbReference>
<proteinExistence type="predicted"/>
<evidence type="ECO:0000256" key="5">
    <source>
        <dbReference type="SAM" id="MobiDB-lite"/>
    </source>
</evidence>
<evidence type="ECO:0000256" key="1">
    <source>
        <dbReference type="ARBA" id="ARBA00022723"/>
    </source>
</evidence>
<dbReference type="EMBL" id="LT554985">
    <property type="protein sequence ID" value="SAM09014.1"/>
    <property type="molecule type" value="Genomic_DNA"/>
</dbReference>
<name>A0A168SVL9_ABSGL</name>
<evidence type="ECO:0000313" key="7">
    <source>
        <dbReference type="EMBL" id="SAM09014.1"/>
    </source>
</evidence>
<dbReference type="PANTHER" id="PTHR23164:SF30">
    <property type="entry name" value="EARLY ENDOSOME ANTIGEN 1"/>
    <property type="match status" value="1"/>
</dbReference>
<dbReference type="STRING" id="4829.A0A168SVL9"/>
<feature type="compositionally biased region" description="Low complexity" evidence="5">
    <location>
        <begin position="137"/>
        <end position="157"/>
    </location>
</feature>
<dbReference type="InterPro" id="IPR000306">
    <property type="entry name" value="Znf_FYVE"/>
</dbReference>
<evidence type="ECO:0000313" key="8">
    <source>
        <dbReference type="Proteomes" id="UP000078561"/>
    </source>
</evidence>
<dbReference type="InterPro" id="IPR017455">
    <property type="entry name" value="Znf_FYVE-rel"/>
</dbReference>
<evidence type="ECO:0000256" key="2">
    <source>
        <dbReference type="ARBA" id="ARBA00022771"/>
    </source>
</evidence>
<dbReference type="FunCoup" id="A0A168SVL9">
    <property type="interactions" value="24"/>
</dbReference>
<dbReference type="Proteomes" id="UP000078561">
    <property type="component" value="Unassembled WGS sequence"/>
</dbReference>
<sequence length="238" mass="26618">MNAQPLVRNKRPSYVTHGKSTAISPPLNAQVITKPTAVTLANQPSFSVTGPPSRHHWKPDSEAVYCEYLDCATEFGFFERRHHCRRCGDIFCTQHCSSYFRLDQDCQFHPKGALSRGCDSCTEEYNTWATTLQQQHTSMTDPPSSSTESSPRITSSPLQQQQPRKASLPKRQPNETTQQSVTLGDIDELEKDGSVTPSSEQSPSKNISIKVNQRNKKAANTVFTPAPSVPTDWQWSTF</sequence>
<dbReference type="SUPFAM" id="SSF57903">
    <property type="entry name" value="FYVE/PHD zinc finger"/>
    <property type="match status" value="1"/>
</dbReference>
<evidence type="ECO:0000256" key="4">
    <source>
        <dbReference type="PROSITE-ProRule" id="PRU00091"/>
    </source>
</evidence>
<dbReference type="Pfam" id="PF01363">
    <property type="entry name" value="FYVE"/>
    <property type="match status" value="1"/>
</dbReference>
<keyword evidence="3" id="KW-0862">Zinc</keyword>
<evidence type="ECO:0000259" key="6">
    <source>
        <dbReference type="PROSITE" id="PS50178"/>
    </source>
</evidence>
<dbReference type="Gene3D" id="3.30.40.10">
    <property type="entry name" value="Zinc/RING finger domain, C3HC4 (zinc finger)"/>
    <property type="match status" value="1"/>
</dbReference>
<dbReference type="InParanoid" id="A0A168SVL9"/>
<dbReference type="PROSITE" id="PS50178">
    <property type="entry name" value="ZF_FYVE"/>
    <property type="match status" value="1"/>
</dbReference>